<evidence type="ECO:0000313" key="2">
    <source>
        <dbReference type="Proteomes" id="UP000602124"/>
    </source>
</evidence>
<sequence length="143" mass="15768">MSDLHEIKGRLLSVGTPFYSVRGASTLSQVKDRPDGPLPQAFVIVAEDMAQDNSRATGGVFQRLERDIAIVIVAEHLGDADGADVQDPLEALKDYVRRQLLGWQTSEMVDVITYVRGETMEAVDGCVWFAAYYSAPQYIEEAS</sequence>
<dbReference type="AlphaFoldDB" id="A0A934IMD8"/>
<accession>A0A934IMD8</accession>
<dbReference type="EMBL" id="JAEKMH010000001">
    <property type="protein sequence ID" value="MBJ3783414.1"/>
    <property type="molecule type" value="Genomic_DNA"/>
</dbReference>
<name>A0A934IMD8_9HYPH</name>
<proteinExistence type="predicted"/>
<dbReference type="RefSeq" id="WP_198874651.1">
    <property type="nucleotide sequence ID" value="NZ_JAEKMH010000001.1"/>
</dbReference>
<organism evidence="1 2">
    <name type="scientific">Devosia sediminis</name>
    <dbReference type="NCBI Taxonomy" id="2798801"/>
    <lineage>
        <taxon>Bacteria</taxon>
        <taxon>Pseudomonadati</taxon>
        <taxon>Pseudomonadota</taxon>
        <taxon>Alphaproteobacteria</taxon>
        <taxon>Hyphomicrobiales</taxon>
        <taxon>Devosiaceae</taxon>
        <taxon>Devosia</taxon>
    </lineage>
</organism>
<gene>
    <name evidence="1" type="ORF">JEQ47_01660</name>
</gene>
<comment type="caution">
    <text evidence="1">The sequence shown here is derived from an EMBL/GenBank/DDBJ whole genome shotgun (WGS) entry which is preliminary data.</text>
</comment>
<keyword evidence="2" id="KW-1185">Reference proteome</keyword>
<reference evidence="1" key="1">
    <citation type="submission" date="2020-12" db="EMBL/GenBank/DDBJ databases">
        <title>Devosia sp. MSA67 isolated from Mo River.</title>
        <authorList>
            <person name="Ma F."/>
            <person name="Zi Z."/>
        </authorList>
    </citation>
    <scope>NUCLEOTIDE SEQUENCE</scope>
    <source>
        <strain evidence="1">MSA67</strain>
    </source>
</reference>
<protein>
    <submittedName>
        <fullName evidence="1">Uncharacterized protein</fullName>
    </submittedName>
</protein>
<evidence type="ECO:0000313" key="1">
    <source>
        <dbReference type="EMBL" id="MBJ3783414.1"/>
    </source>
</evidence>
<dbReference type="Pfam" id="PF23840">
    <property type="entry name" value="Phage_tail_terminator"/>
    <property type="match status" value="1"/>
</dbReference>
<dbReference type="Proteomes" id="UP000602124">
    <property type="component" value="Unassembled WGS sequence"/>
</dbReference>
<dbReference type="InterPro" id="IPR056912">
    <property type="entry name" value="Phage_JBD30_tail_term-like"/>
</dbReference>